<evidence type="ECO:0000256" key="1">
    <source>
        <dbReference type="ARBA" id="ARBA00009034"/>
    </source>
</evidence>
<dbReference type="InterPro" id="IPR022352">
    <property type="entry name" value="Ins/IGF/rlx"/>
</dbReference>
<dbReference type="PRINTS" id="PR00276">
    <property type="entry name" value="INSULINFAMLY"/>
</dbReference>
<evidence type="ECO:0000256" key="7">
    <source>
        <dbReference type="SAM" id="SignalP"/>
    </source>
</evidence>
<keyword evidence="3" id="KW-0165">Cleavage on pair of basic residues</keyword>
<dbReference type="InterPro" id="IPR016179">
    <property type="entry name" value="Insulin-like"/>
</dbReference>
<reference evidence="9" key="1">
    <citation type="journal article" date="2006" name="Peptides">
        <title>Molecular characterization of insulin-like peptides in the yellow fever mosquito, Aedes aegypti: expression, cellular localization, and phylogeny.</title>
        <authorList>
            <person name="Riehle M.A."/>
            <person name="Fan Y."/>
            <person name="Cao C."/>
            <person name="Brown M.R."/>
        </authorList>
    </citation>
    <scope>NUCLEOTIDE SEQUENCE</scope>
</reference>
<evidence type="ECO:0000259" key="8">
    <source>
        <dbReference type="SMART" id="SM00078"/>
    </source>
</evidence>
<dbReference type="EMBL" id="DQ845751">
    <property type="protein sequence ID" value="ABI64117.2"/>
    <property type="molecule type" value="mRNA"/>
</dbReference>
<keyword evidence="5" id="KW-1015">Disulfide bond</keyword>
<dbReference type="PANTHER" id="PTHR13647:SF4">
    <property type="entry name" value="INSULIN-LIKE PEPTIDE 1-RELATED"/>
    <property type="match status" value="1"/>
</dbReference>
<sequence length="167" mass="18916">MSSTNLRVSSHLGLGSTMMHWGLMVLMVGTVVQAADQRFCGKQLVLTLSMLCDEFPDLHYGAKKSLNDYDKDYSTDEWLAMIGQDPESIVSTDLMVPHMDQQTVQQQQKVPLWMAMMYPQGYGFRSSASRNDLIPPRFRKSPRGIVDECCLRPCSINQLLKYCKTIA</sequence>
<comment type="subcellular location">
    <subcellularLocation>
        <location evidence="6">Secreted</location>
    </subcellularLocation>
</comment>
<feature type="domain" description="Insulin-like" evidence="8">
    <location>
        <begin position="37"/>
        <end position="163"/>
    </location>
</feature>
<dbReference type="CDD" id="cd04366">
    <property type="entry name" value="IlGF_insulin_bombyxin_like"/>
    <property type="match status" value="1"/>
</dbReference>
<evidence type="ECO:0000256" key="6">
    <source>
        <dbReference type="RuleBase" id="RU000406"/>
    </source>
</evidence>
<dbReference type="GO" id="GO:0005576">
    <property type="term" value="C:extracellular region"/>
    <property type="evidence" value="ECO:0007669"/>
    <property type="project" value="UniProtKB-SubCell"/>
</dbReference>
<evidence type="ECO:0000256" key="5">
    <source>
        <dbReference type="ARBA" id="ARBA00023157"/>
    </source>
</evidence>
<dbReference type="HOGENOM" id="CLU_1595880_0_0_1"/>
<evidence type="ECO:0000313" key="9">
    <source>
        <dbReference type="EMBL" id="ABI64117.2"/>
    </source>
</evidence>
<proteinExistence type="evidence at transcript level"/>
<evidence type="ECO:0000256" key="3">
    <source>
        <dbReference type="ARBA" id="ARBA00022685"/>
    </source>
</evidence>
<dbReference type="Gene3D" id="1.10.100.10">
    <property type="entry name" value="Insulin-like"/>
    <property type="match status" value="1"/>
</dbReference>
<dbReference type="InterPro" id="IPR036438">
    <property type="entry name" value="Insulin-like_sf"/>
</dbReference>
<dbReference type="SMART" id="SM00078">
    <property type="entry name" value="IlGF"/>
    <property type="match status" value="1"/>
</dbReference>
<evidence type="ECO:0000256" key="4">
    <source>
        <dbReference type="ARBA" id="ARBA00022729"/>
    </source>
</evidence>
<comment type="similarity">
    <text evidence="1 6">Belongs to the insulin family.</text>
</comment>
<comment type="subunit">
    <text evidence="2">Heterodimer of a B chain and an A chain linked by two disulfide bonds.</text>
</comment>
<keyword evidence="4 7" id="KW-0732">Signal</keyword>
<keyword evidence="6" id="KW-0964">Secreted</keyword>
<reference evidence="9" key="2">
    <citation type="submission" date="2010-03" db="EMBL/GenBank/DDBJ databases">
        <authorList>
            <person name="Riehle M.A."/>
            <person name="Fan Y."/>
            <person name="Cao C."/>
            <person name="Brown M.R."/>
        </authorList>
    </citation>
    <scope>NUCLEOTIDE SEQUENCE</scope>
</reference>
<protein>
    <submittedName>
        <fullName evidence="9">Insulin-like peptide 3</fullName>
    </submittedName>
</protein>
<dbReference type="AlphaFoldDB" id="A0EZR6"/>
<evidence type="ECO:0000256" key="2">
    <source>
        <dbReference type="ARBA" id="ARBA00011207"/>
    </source>
</evidence>
<dbReference type="DIP" id="DIP-29909N"/>
<dbReference type="GO" id="GO:0005179">
    <property type="term" value="F:hormone activity"/>
    <property type="evidence" value="ECO:0007669"/>
    <property type="project" value="InterPro"/>
</dbReference>
<dbReference type="SUPFAM" id="SSF56994">
    <property type="entry name" value="Insulin-like"/>
    <property type="match status" value="1"/>
</dbReference>
<accession>A0EZR6</accession>
<feature type="chain" id="PRO_5002624903" evidence="7">
    <location>
        <begin position="35"/>
        <end position="167"/>
    </location>
</feature>
<dbReference type="InterPro" id="IPR022353">
    <property type="entry name" value="Insulin_CS"/>
</dbReference>
<name>A0EZR6_AEDAE</name>
<dbReference type="PROSITE" id="PS00262">
    <property type="entry name" value="INSULIN"/>
    <property type="match status" value="1"/>
</dbReference>
<feature type="signal peptide" evidence="7">
    <location>
        <begin position="1"/>
        <end position="34"/>
    </location>
</feature>
<dbReference type="VEuPathDB" id="VectorBase:AAEL000937"/>
<organism evidence="9">
    <name type="scientific">Aedes aegypti</name>
    <name type="common">Yellowfever mosquito</name>
    <name type="synonym">Culex aegypti</name>
    <dbReference type="NCBI Taxonomy" id="7159"/>
    <lineage>
        <taxon>Eukaryota</taxon>
        <taxon>Metazoa</taxon>
        <taxon>Ecdysozoa</taxon>
        <taxon>Arthropoda</taxon>
        <taxon>Hexapoda</taxon>
        <taxon>Insecta</taxon>
        <taxon>Pterygota</taxon>
        <taxon>Neoptera</taxon>
        <taxon>Endopterygota</taxon>
        <taxon>Diptera</taxon>
        <taxon>Nematocera</taxon>
        <taxon>Culicoidea</taxon>
        <taxon>Culicidae</taxon>
        <taxon>Culicinae</taxon>
        <taxon>Aedini</taxon>
        <taxon>Aedes</taxon>
        <taxon>Stegomyia</taxon>
    </lineage>
</organism>
<dbReference type="Pfam" id="PF00049">
    <property type="entry name" value="Insulin"/>
    <property type="match status" value="1"/>
</dbReference>
<dbReference type="IntAct" id="A0EZR6">
    <property type="interactions" value="1"/>
</dbReference>
<dbReference type="PANTHER" id="PTHR13647">
    <property type="entry name" value="INSULIN-LIKE PEPTIDE 2-RELATED"/>
    <property type="match status" value="1"/>
</dbReference>